<keyword evidence="1" id="KW-0812">Transmembrane</keyword>
<dbReference type="Pfam" id="PF13967">
    <property type="entry name" value="RSN1_TM"/>
    <property type="match status" value="1"/>
</dbReference>
<dbReference type="AlphaFoldDB" id="A0A822ZF17"/>
<feature type="transmembrane region" description="Helical" evidence="1">
    <location>
        <begin position="177"/>
        <end position="196"/>
    </location>
</feature>
<keyword evidence="1" id="KW-0472">Membrane</keyword>
<gene>
    <name evidence="3" type="ORF">HUJ06_015909</name>
</gene>
<evidence type="ECO:0000256" key="1">
    <source>
        <dbReference type="SAM" id="Phobius"/>
    </source>
</evidence>
<dbReference type="PANTHER" id="PTHR13018:SF117">
    <property type="entry name" value="CSC1-LIKE PROTEIN RXW8"/>
    <property type="match status" value="1"/>
</dbReference>
<evidence type="ECO:0000313" key="4">
    <source>
        <dbReference type="Proteomes" id="UP000607653"/>
    </source>
</evidence>
<dbReference type="PANTHER" id="PTHR13018">
    <property type="entry name" value="PROBABLE MEMBRANE PROTEIN DUF221-RELATED"/>
    <property type="match status" value="1"/>
</dbReference>
<organism evidence="3 4">
    <name type="scientific">Nelumbo nucifera</name>
    <name type="common">Sacred lotus</name>
    <dbReference type="NCBI Taxonomy" id="4432"/>
    <lineage>
        <taxon>Eukaryota</taxon>
        <taxon>Viridiplantae</taxon>
        <taxon>Streptophyta</taxon>
        <taxon>Embryophyta</taxon>
        <taxon>Tracheophyta</taxon>
        <taxon>Spermatophyta</taxon>
        <taxon>Magnoliopsida</taxon>
        <taxon>Proteales</taxon>
        <taxon>Nelumbonaceae</taxon>
        <taxon>Nelumbo</taxon>
    </lineage>
</organism>
<feature type="transmembrane region" description="Helical" evidence="1">
    <location>
        <begin position="98"/>
        <end position="116"/>
    </location>
</feature>
<keyword evidence="1" id="KW-1133">Transmembrane helix</keyword>
<dbReference type="InterPro" id="IPR032880">
    <property type="entry name" value="CSC1/OSCA1-like_N"/>
</dbReference>
<comment type="caution">
    <text evidence="3">The sequence shown here is derived from an EMBL/GenBank/DDBJ whole genome shotgun (WGS) entry which is preliminary data.</text>
</comment>
<protein>
    <recommendedName>
        <fullName evidence="2">CSC1/OSCA1-like N-terminal transmembrane domain-containing protein</fullName>
    </recommendedName>
</protein>
<sequence length="232" mass="25776">MKVSALLTSAGINIGMCVLLLSLYSVLRKQPANVCVYFGRRLAQENIKRNEFICLKRLVPSLSWILKAWETSEDEILAIGGLDAVVFFRILVFSIRVFSIAATVCILLVLPLNYYGQEMHHKNIPSESLDVFTIANVKEGSKCCHPQTLFGAYLHSKTSCIIESDKIKLRKGHGMKFHLYLLSLSLSLSLPLSPLLHSFPTPHIHFRRVSSLGPASAVTRFEGGNPPIGIRA</sequence>
<name>A0A822ZF17_NELNU</name>
<proteinExistence type="predicted"/>
<feature type="domain" description="CSC1/OSCA1-like N-terminal transmembrane" evidence="2">
    <location>
        <begin position="5"/>
        <end position="144"/>
    </location>
</feature>
<evidence type="ECO:0000313" key="3">
    <source>
        <dbReference type="EMBL" id="DAD41586.1"/>
    </source>
</evidence>
<dbReference type="GO" id="GO:0005227">
    <property type="term" value="F:calcium-activated cation channel activity"/>
    <property type="evidence" value="ECO:0007669"/>
    <property type="project" value="InterPro"/>
</dbReference>
<dbReference type="EMBL" id="DUZY01000005">
    <property type="protein sequence ID" value="DAD41586.1"/>
    <property type="molecule type" value="Genomic_DNA"/>
</dbReference>
<dbReference type="InterPro" id="IPR045122">
    <property type="entry name" value="Csc1-like"/>
</dbReference>
<dbReference type="Proteomes" id="UP000607653">
    <property type="component" value="Unassembled WGS sequence"/>
</dbReference>
<evidence type="ECO:0000259" key="2">
    <source>
        <dbReference type="Pfam" id="PF13967"/>
    </source>
</evidence>
<reference evidence="3 4" key="1">
    <citation type="journal article" date="2020" name="Mol. Biol. Evol.">
        <title>Distinct Expression and Methylation Patterns for Genes with Different Fates following a Single Whole-Genome Duplication in Flowering Plants.</title>
        <authorList>
            <person name="Shi T."/>
            <person name="Rahmani R.S."/>
            <person name="Gugger P.F."/>
            <person name="Wang M."/>
            <person name="Li H."/>
            <person name="Zhang Y."/>
            <person name="Li Z."/>
            <person name="Wang Q."/>
            <person name="Van de Peer Y."/>
            <person name="Marchal K."/>
            <person name="Chen J."/>
        </authorList>
    </citation>
    <scope>NUCLEOTIDE SEQUENCE [LARGE SCALE GENOMIC DNA]</scope>
    <source>
        <tissue evidence="3">Leaf</tissue>
    </source>
</reference>
<keyword evidence="4" id="KW-1185">Reference proteome</keyword>
<accession>A0A822ZF17</accession>
<feature type="transmembrane region" description="Helical" evidence="1">
    <location>
        <begin position="6"/>
        <end position="27"/>
    </location>
</feature>